<dbReference type="Gene3D" id="3.40.50.1820">
    <property type="entry name" value="alpha/beta hydrolase"/>
    <property type="match status" value="1"/>
</dbReference>
<name>A0ABV6YTA2_UNCC1</name>
<keyword evidence="1" id="KW-1133">Transmembrane helix</keyword>
<evidence type="ECO:0000256" key="1">
    <source>
        <dbReference type="SAM" id="Phobius"/>
    </source>
</evidence>
<dbReference type="EMBL" id="JBHPBY010000037">
    <property type="protein sequence ID" value="MFC1849412.1"/>
    <property type="molecule type" value="Genomic_DNA"/>
</dbReference>
<keyword evidence="1" id="KW-0472">Membrane</keyword>
<evidence type="ECO:0000313" key="3">
    <source>
        <dbReference type="Proteomes" id="UP001594351"/>
    </source>
</evidence>
<organism evidence="2 3">
    <name type="scientific">candidate division CSSED10-310 bacterium</name>
    <dbReference type="NCBI Taxonomy" id="2855610"/>
    <lineage>
        <taxon>Bacteria</taxon>
        <taxon>Bacteria division CSSED10-310</taxon>
    </lineage>
</organism>
<comment type="caution">
    <text evidence="2">The sequence shown here is derived from an EMBL/GenBank/DDBJ whole genome shotgun (WGS) entry which is preliminary data.</text>
</comment>
<gene>
    <name evidence="2" type="ORF">ACFL27_04300</name>
</gene>
<dbReference type="Proteomes" id="UP001594351">
    <property type="component" value="Unassembled WGS sequence"/>
</dbReference>
<sequence>MSDNVPNPLSVNEVEFSTYYKPVSDEVELFIMEWRPVKPVHEEALIFIPGLVSVVDGWADFLKAMVRIRPVFYIESREKRSARIKPKWLRPADFSIKQFAQDLIAVWGELPLTLERAVVAGSSLGATSIVEALKHSQRNPRAAFLIGPNSEFKGPLPIKALLFLPAPLYYVIKYVILWYLRTFRVDTKKEPEQWARYNATLRSAQPLRLKMTARSAIRYEIWSDLETVSIPVGIAYATSDTLHAADNIRRLEQTMPRATLIPCSSNKYMHTAALVQDIEKFITELVE</sequence>
<proteinExistence type="predicted"/>
<evidence type="ECO:0000313" key="2">
    <source>
        <dbReference type="EMBL" id="MFC1849412.1"/>
    </source>
</evidence>
<dbReference type="GO" id="GO:0016787">
    <property type="term" value="F:hydrolase activity"/>
    <property type="evidence" value="ECO:0007669"/>
    <property type="project" value="UniProtKB-KW"/>
</dbReference>
<protein>
    <submittedName>
        <fullName evidence="2">Alpha/beta fold hydrolase</fullName>
    </submittedName>
</protein>
<keyword evidence="2" id="KW-0378">Hydrolase</keyword>
<dbReference type="InterPro" id="IPR029058">
    <property type="entry name" value="AB_hydrolase_fold"/>
</dbReference>
<dbReference type="SUPFAM" id="SSF53474">
    <property type="entry name" value="alpha/beta-Hydrolases"/>
    <property type="match status" value="1"/>
</dbReference>
<reference evidence="2 3" key="1">
    <citation type="submission" date="2024-09" db="EMBL/GenBank/DDBJ databases">
        <title>Laminarin stimulates single cell rates of sulfate reduction while oxygen inhibits transcriptomic activity in coastal marine sediment.</title>
        <authorList>
            <person name="Lindsay M."/>
            <person name="Orcutt B."/>
            <person name="Emerson D."/>
            <person name="Stepanauskas R."/>
            <person name="D'Angelo T."/>
        </authorList>
    </citation>
    <scope>NUCLEOTIDE SEQUENCE [LARGE SCALE GENOMIC DNA]</scope>
    <source>
        <strain evidence="2">SAG AM-311-K15</strain>
    </source>
</reference>
<keyword evidence="1" id="KW-0812">Transmembrane</keyword>
<feature type="transmembrane region" description="Helical" evidence="1">
    <location>
        <begin position="160"/>
        <end position="180"/>
    </location>
</feature>
<accession>A0ABV6YTA2</accession>
<keyword evidence="3" id="KW-1185">Reference proteome</keyword>